<comment type="similarity">
    <text evidence="3">Belongs to the wax synthase family.</text>
</comment>
<feature type="domain" description="Wax synthase" evidence="9">
    <location>
        <begin position="280"/>
        <end position="371"/>
    </location>
</feature>
<evidence type="ECO:0000256" key="7">
    <source>
        <dbReference type="ARBA" id="ARBA00023136"/>
    </source>
</evidence>
<keyword evidence="7 8" id="KW-0472">Membrane</keyword>
<feature type="domain" description="Wax synthase" evidence="9">
    <location>
        <begin position="690"/>
        <end position="765"/>
    </location>
</feature>
<dbReference type="VEuPathDB" id="FungiDB:PSTT_08205"/>
<sequence length="1227" mass="139999">MYPRKEEEREEEEEEEAREKMIEFLGIGSHVVLLTIQASLLQLVWRDHQYLDHPTVKWTRISLLPITLSLLFFNQYTLRYDPRIHTPFKVNLGCMFAGQFFKSILFAFNRPSSARIKKSRESEFNMRARSRVCWSAAWSSLSINRLNCTDSQPFIFDSGSSNPSKSFKLVTEGSNHTIKSDLAFVMSTIRRMIILNVSGVLALYCWKGANDEALTGRYPILKQYEPEIMAVVWGVFIWTGLTLSLFSLKSTHRLLSRFIPYQHMLSIDLSLVDLEQTCPFFFNKTPIEASSITDFWSRHWHNVLKNLFIEAGAIPLTSFVIWVFGTRKPHPKLIRLAGIIGAFTVSAILHEGGIWAAGPFDRRLRTSIFFLSQGLGVCLENGFKSLSGHRVGGFIGRIWTFSWLVFFGKPMITLWLENMAFDKLKIFDHVDQLGLWRVMFTPWINNELVEDYLTSYPAGITSRSPQSDLDAPRVSSKTSCSMDQIVLLPLLLYHLPTIKFKVDIALLFSLHATKSILLAFTEPPVPSPKSKDSPGTPSFFQSIGTVISLAFLNGSCDPSQQVKLIQGVHHNIRSDMHFVFETLQRLLSLHLFGVAALICLRSAHDENRFNHQLIAYLIESNRPAIKAYCWGIFSWTNLDLYGCLLRLLVFVLKSINRLVSKMIPYQPISTKLDHLNRVDLHQSVPFPFKKKPVEASSLTDFWGKHWHGVYKSAFVEAGSVPTTHFLVQTVGLKPTSKIVRFSGIMGAFAVSAVVHEVGKPPQIKKSETEMTIYSLNSMFPPWASSLPVITFAKQSELPALLIRNSEPLQGVGVCLENGFKKLSNRNVGGLLGRIWMFSWLIYFGGPMLFFWLKNVAFDENVLMAKVDKLSFPELILTPFIMREWIEVTTHMLPIVIQAGLLNLTWTHPDYLQSPSIRWTRLSLLPITLSCLLSDLWNLKYNSQFSAFIKTNLGCTFGGHLFRAVLLAFQHPGSETQPNLTAQGDKSSAQVSHHDGKFNMEYLLNPFLLAFAGSTNPSRISKTKAGVNHDIRADLIFLWTTLKRMILLNFFSMAALMCWKISNDESYSTDKPIFGLMRHYKFEIRAFCWGVFVWTGIDLPGCLLRTLMFIIKMMNRLITNQISNSTISDKLEEFNKLDLSQTYPLFFKNLPISAPSVTDFWSRHWHESRGWGLSREWVQEHIWSKGEWINWQDMASYLASLLRPTYGYHLKGGRNRVGQVGFHADDSP</sequence>
<dbReference type="GO" id="GO:0008374">
    <property type="term" value="F:O-acyltransferase activity"/>
    <property type="evidence" value="ECO:0007669"/>
    <property type="project" value="InterPro"/>
</dbReference>
<dbReference type="Proteomes" id="UP000239156">
    <property type="component" value="Unassembled WGS sequence"/>
</dbReference>
<dbReference type="PANTHER" id="PTHR31595">
    <property type="entry name" value="LONG-CHAIN-ALCOHOL O-FATTY-ACYLTRANSFERASE 3-RELATED"/>
    <property type="match status" value="1"/>
</dbReference>
<evidence type="ECO:0000256" key="5">
    <source>
        <dbReference type="ARBA" id="ARBA00022692"/>
    </source>
</evidence>
<evidence type="ECO:0000256" key="8">
    <source>
        <dbReference type="SAM" id="Phobius"/>
    </source>
</evidence>
<keyword evidence="6 8" id="KW-1133">Transmembrane helix</keyword>
<dbReference type="PANTHER" id="PTHR31595:SF57">
    <property type="entry name" value="OS04G0481900 PROTEIN"/>
    <property type="match status" value="1"/>
</dbReference>
<dbReference type="AlphaFoldDB" id="A0A2S4VDF3"/>
<dbReference type="GO" id="GO:0006629">
    <property type="term" value="P:lipid metabolic process"/>
    <property type="evidence" value="ECO:0007669"/>
    <property type="project" value="InterPro"/>
</dbReference>
<keyword evidence="11" id="KW-1185">Reference proteome</keyword>
<protein>
    <recommendedName>
        <fullName evidence="9">Wax synthase domain-containing protein</fullName>
    </recommendedName>
</protein>
<dbReference type="InterPro" id="IPR032805">
    <property type="entry name" value="Wax_synthase_dom"/>
</dbReference>
<gene>
    <name evidence="10" type="ORF">PSTT_08205</name>
</gene>
<evidence type="ECO:0000313" key="11">
    <source>
        <dbReference type="Proteomes" id="UP000239156"/>
    </source>
</evidence>
<feature type="transmembrane region" description="Helical" evidence="8">
    <location>
        <begin position="227"/>
        <end position="248"/>
    </location>
</feature>
<feature type="transmembrane region" description="Helical" evidence="8">
    <location>
        <begin position="1081"/>
        <end position="1103"/>
    </location>
</feature>
<feature type="transmembrane region" description="Helical" evidence="8">
    <location>
        <begin position="61"/>
        <end position="78"/>
    </location>
</feature>
<comment type="caution">
    <text evidence="10">The sequence shown here is derived from an EMBL/GenBank/DDBJ whole genome shotgun (WGS) entry which is preliminary data.</text>
</comment>
<feature type="transmembrane region" description="Helical" evidence="8">
    <location>
        <begin position="336"/>
        <end position="357"/>
    </location>
</feature>
<name>A0A2S4VDF3_9BASI</name>
<comment type="pathway">
    <text evidence="2">Secondary metabolite biosynthesis.</text>
</comment>
<feature type="transmembrane region" description="Helical" evidence="8">
    <location>
        <begin position="307"/>
        <end position="324"/>
    </location>
</feature>
<evidence type="ECO:0000256" key="2">
    <source>
        <dbReference type="ARBA" id="ARBA00005179"/>
    </source>
</evidence>
<keyword evidence="4" id="KW-0808">Transferase</keyword>
<accession>A0A2S4VDF3</accession>
<dbReference type="VEuPathDB" id="FungiDB:PSHT_05264"/>
<organism evidence="10 11">
    <name type="scientific">Puccinia striiformis</name>
    <dbReference type="NCBI Taxonomy" id="27350"/>
    <lineage>
        <taxon>Eukaryota</taxon>
        <taxon>Fungi</taxon>
        <taxon>Dikarya</taxon>
        <taxon>Basidiomycota</taxon>
        <taxon>Pucciniomycotina</taxon>
        <taxon>Pucciniomycetes</taxon>
        <taxon>Pucciniales</taxon>
        <taxon>Pucciniaceae</taxon>
        <taxon>Puccinia</taxon>
    </lineage>
</organism>
<feature type="transmembrane region" description="Helical" evidence="8">
    <location>
        <begin position="189"/>
        <end position="206"/>
    </location>
</feature>
<comment type="subcellular location">
    <subcellularLocation>
        <location evidence="1">Membrane</location>
        <topology evidence="1">Multi-pass membrane protein</topology>
    </subcellularLocation>
</comment>
<evidence type="ECO:0000259" key="9">
    <source>
        <dbReference type="Pfam" id="PF13813"/>
    </source>
</evidence>
<dbReference type="InterPro" id="IPR044851">
    <property type="entry name" value="Wax_synthase"/>
</dbReference>
<dbReference type="Pfam" id="PF13813">
    <property type="entry name" value="MBOAT_2"/>
    <property type="match status" value="2"/>
</dbReference>
<evidence type="ECO:0000256" key="4">
    <source>
        <dbReference type="ARBA" id="ARBA00022679"/>
    </source>
</evidence>
<evidence type="ECO:0000313" key="10">
    <source>
        <dbReference type="EMBL" id="POW07544.1"/>
    </source>
</evidence>
<keyword evidence="5 8" id="KW-0812">Transmembrane</keyword>
<proteinExistence type="inferred from homology"/>
<dbReference type="GO" id="GO:0016020">
    <property type="term" value="C:membrane"/>
    <property type="evidence" value="ECO:0007669"/>
    <property type="project" value="UniProtKB-SubCell"/>
</dbReference>
<feature type="transmembrane region" description="Helical" evidence="8">
    <location>
        <begin position="830"/>
        <end position="852"/>
    </location>
</feature>
<evidence type="ECO:0000256" key="6">
    <source>
        <dbReference type="ARBA" id="ARBA00022989"/>
    </source>
</evidence>
<evidence type="ECO:0000256" key="3">
    <source>
        <dbReference type="ARBA" id="ARBA00007282"/>
    </source>
</evidence>
<evidence type="ECO:0000256" key="1">
    <source>
        <dbReference type="ARBA" id="ARBA00004141"/>
    </source>
</evidence>
<feature type="transmembrane region" description="Helical" evidence="8">
    <location>
        <begin position="394"/>
        <end position="416"/>
    </location>
</feature>
<feature type="transmembrane region" description="Helical" evidence="8">
    <location>
        <begin position="21"/>
        <end position="41"/>
    </location>
</feature>
<dbReference type="EMBL" id="PKSL01000073">
    <property type="protein sequence ID" value="POW07544.1"/>
    <property type="molecule type" value="Genomic_DNA"/>
</dbReference>
<reference evidence="10" key="1">
    <citation type="submission" date="2017-12" db="EMBL/GenBank/DDBJ databases">
        <title>Gene loss provides genomic basis for host adaptation in cereal stripe rust fungi.</title>
        <authorList>
            <person name="Xia C."/>
        </authorList>
    </citation>
    <scope>NUCLEOTIDE SEQUENCE [LARGE SCALE GENOMIC DNA]</scope>
    <source>
        <strain evidence="10">93-210</strain>
    </source>
</reference>